<accession>A0ABN6VNC4</accession>
<geneLocation type="plasmid" evidence="1 2">
    <name>pSS37A-Re-2</name>
</geneLocation>
<dbReference type="EMBL" id="AP027144">
    <property type="protein sequence ID" value="BDV36492.1"/>
    <property type="molecule type" value="Genomic_DNA"/>
</dbReference>
<sequence length="69" mass="7377">MTAKAPFRSANANLDGIKDYGAYGSYNNLLSLLWNPGYPFSLPIVQLIMDLLCDIGPGAPNFLGGTEKA</sequence>
<dbReference type="RefSeq" id="WP_281932589.1">
    <property type="nucleotide sequence ID" value="NZ_AP027144.1"/>
</dbReference>
<gene>
    <name evidence="1" type="ORF">SS37A_40220</name>
</gene>
<protein>
    <submittedName>
        <fullName evidence="1">Uncharacterized protein</fullName>
    </submittedName>
</protein>
<organism evidence="1 2">
    <name type="scientific">Methylocystis iwaonis</name>
    <dbReference type="NCBI Taxonomy" id="2885079"/>
    <lineage>
        <taxon>Bacteria</taxon>
        <taxon>Pseudomonadati</taxon>
        <taxon>Pseudomonadota</taxon>
        <taxon>Alphaproteobacteria</taxon>
        <taxon>Hyphomicrobiales</taxon>
        <taxon>Methylocystaceae</taxon>
        <taxon>Methylocystis</taxon>
    </lineage>
</organism>
<evidence type="ECO:0000313" key="1">
    <source>
        <dbReference type="EMBL" id="BDV36492.1"/>
    </source>
</evidence>
<reference evidence="1 2" key="1">
    <citation type="journal article" date="2023" name="Int. J. Syst. Evol. Microbiol.">
        <title>Methylocystis iwaonis sp. nov., a type II methane-oxidizing bacterium from surface soil of a rice paddy field in Japan, and emended description of the genus Methylocystis (ex Whittenbury et al. 1970) Bowman et al. 1993.</title>
        <authorList>
            <person name="Kaise H."/>
            <person name="Sawadogo J.B."/>
            <person name="Alam M.S."/>
            <person name="Ueno C."/>
            <person name="Dianou D."/>
            <person name="Shinjo R."/>
            <person name="Asakawa S."/>
        </authorList>
    </citation>
    <scope>NUCLEOTIDE SEQUENCE [LARGE SCALE GENOMIC DNA]</scope>
    <source>
        <strain evidence="1 2">SS37A-Re</strain>
    </source>
</reference>
<keyword evidence="1" id="KW-0614">Plasmid</keyword>
<proteinExistence type="predicted"/>
<name>A0ABN6VNC4_9HYPH</name>
<keyword evidence="2" id="KW-1185">Reference proteome</keyword>
<dbReference type="Proteomes" id="UP001317629">
    <property type="component" value="Plasmid pSS37A-Re-2"/>
</dbReference>
<evidence type="ECO:0000313" key="2">
    <source>
        <dbReference type="Proteomes" id="UP001317629"/>
    </source>
</evidence>